<dbReference type="GO" id="GO:0043856">
    <property type="term" value="F:anti-sigma factor antagonist activity"/>
    <property type="evidence" value="ECO:0007669"/>
    <property type="project" value="InterPro"/>
</dbReference>
<keyword evidence="5" id="KW-1185">Reference proteome</keyword>
<evidence type="ECO:0000313" key="5">
    <source>
        <dbReference type="Proteomes" id="UP000243799"/>
    </source>
</evidence>
<dbReference type="RefSeq" id="WP_245788164.1">
    <property type="nucleotide sequence ID" value="NZ_FOKG01000002.1"/>
</dbReference>
<proteinExistence type="inferred from homology"/>
<dbReference type="EMBL" id="FOKG01000002">
    <property type="protein sequence ID" value="SFA91043.1"/>
    <property type="molecule type" value="Genomic_DNA"/>
</dbReference>
<dbReference type="NCBIfam" id="TIGR00377">
    <property type="entry name" value="ant_ant_sig"/>
    <property type="match status" value="1"/>
</dbReference>
<dbReference type="Gene3D" id="3.30.750.24">
    <property type="entry name" value="STAS domain"/>
    <property type="match status" value="1"/>
</dbReference>
<dbReference type="AlphaFoldDB" id="A0A1I0WSW1"/>
<sequence length="131" mass="14031">MQTIEQTDHHNTVVHAHDLTVALENVEPGVVVVHASGELDIRSADALRQCLDTAVRNATCLVVDLTEVTFLATAGLTCLIELSEAAARAKLPWALATDVRPVLRALEVTGCLDRMTVRPTRDAATKAVLPA</sequence>
<organism evidence="4 5">
    <name type="scientific">Amycolatopsis marina</name>
    <dbReference type="NCBI Taxonomy" id="490629"/>
    <lineage>
        <taxon>Bacteria</taxon>
        <taxon>Bacillati</taxon>
        <taxon>Actinomycetota</taxon>
        <taxon>Actinomycetes</taxon>
        <taxon>Pseudonocardiales</taxon>
        <taxon>Pseudonocardiaceae</taxon>
        <taxon>Amycolatopsis</taxon>
    </lineage>
</organism>
<evidence type="ECO:0000259" key="3">
    <source>
        <dbReference type="PROSITE" id="PS50801"/>
    </source>
</evidence>
<comment type="similarity">
    <text evidence="1 2">Belongs to the anti-sigma-factor antagonist family.</text>
</comment>
<dbReference type="Pfam" id="PF01740">
    <property type="entry name" value="STAS"/>
    <property type="match status" value="1"/>
</dbReference>
<dbReference type="Proteomes" id="UP000243799">
    <property type="component" value="Unassembled WGS sequence"/>
</dbReference>
<evidence type="ECO:0000256" key="2">
    <source>
        <dbReference type="RuleBase" id="RU003749"/>
    </source>
</evidence>
<protein>
    <recommendedName>
        <fullName evidence="2">Anti-sigma factor antagonist</fullName>
    </recommendedName>
</protein>
<dbReference type="PANTHER" id="PTHR33495">
    <property type="entry name" value="ANTI-SIGMA FACTOR ANTAGONIST TM_1081-RELATED-RELATED"/>
    <property type="match status" value="1"/>
</dbReference>
<dbReference type="InterPro" id="IPR036513">
    <property type="entry name" value="STAS_dom_sf"/>
</dbReference>
<gene>
    <name evidence="4" type="ORF">SAMN05216266_102139</name>
</gene>
<dbReference type="SUPFAM" id="SSF52091">
    <property type="entry name" value="SpoIIaa-like"/>
    <property type="match status" value="1"/>
</dbReference>
<accession>A0A1I0WSW1</accession>
<dbReference type="PANTHER" id="PTHR33495:SF2">
    <property type="entry name" value="ANTI-SIGMA FACTOR ANTAGONIST TM_1081-RELATED"/>
    <property type="match status" value="1"/>
</dbReference>
<name>A0A1I0WSW1_9PSEU</name>
<dbReference type="CDD" id="cd07043">
    <property type="entry name" value="STAS_anti-anti-sigma_factors"/>
    <property type="match status" value="1"/>
</dbReference>
<reference evidence="5" key="1">
    <citation type="submission" date="2016-10" db="EMBL/GenBank/DDBJ databases">
        <authorList>
            <person name="Varghese N."/>
            <person name="Submissions S."/>
        </authorList>
    </citation>
    <scope>NUCLEOTIDE SEQUENCE [LARGE SCALE GENOMIC DNA]</scope>
    <source>
        <strain evidence="5">CGMCC 4.3568</strain>
    </source>
</reference>
<dbReference type="STRING" id="490629.SAMN05216266_102139"/>
<evidence type="ECO:0000313" key="4">
    <source>
        <dbReference type="EMBL" id="SFA91043.1"/>
    </source>
</evidence>
<dbReference type="InterPro" id="IPR003658">
    <property type="entry name" value="Anti-sigma_ant"/>
</dbReference>
<dbReference type="InterPro" id="IPR002645">
    <property type="entry name" value="STAS_dom"/>
</dbReference>
<dbReference type="PROSITE" id="PS50801">
    <property type="entry name" value="STAS"/>
    <property type="match status" value="1"/>
</dbReference>
<evidence type="ECO:0000256" key="1">
    <source>
        <dbReference type="ARBA" id="ARBA00009013"/>
    </source>
</evidence>
<feature type="domain" description="STAS" evidence="3">
    <location>
        <begin position="28"/>
        <end position="131"/>
    </location>
</feature>